<dbReference type="Proteomes" id="UP000192582">
    <property type="component" value="Unassembled WGS sequence"/>
</dbReference>
<dbReference type="GO" id="GO:0004803">
    <property type="term" value="F:transposase activity"/>
    <property type="evidence" value="ECO:0007669"/>
    <property type="project" value="InterPro"/>
</dbReference>
<organism evidence="4 5">
    <name type="scientific">Deinococcus hopiensis KR-140</name>
    <dbReference type="NCBI Taxonomy" id="695939"/>
    <lineage>
        <taxon>Bacteria</taxon>
        <taxon>Thermotogati</taxon>
        <taxon>Deinococcota</taxon>
        <taxon>Deinococci</taxon>
        <taxon>Deinococcales</taxon>
        <taxon>Deinococcaceae</taxon>
        <taxon>Deinococcus</taxon>
    </lineage>
</organism>
<dbReference type="NCBIfam" id="NF033542">
    <property type="entry name" value="transpos_IS110"/>
    <property type="match status" value="1"/>
</dbReference>
<dbReference type="Pfam" id="PF01548">
    <property type="entry name" value="DEDD_Tnp_IS110"/>
    <property type="match status" value="1"/>
</dbReference>
<proteinExistence type="predicted"/>
<accession>A0A1W1UP75</accession>
<feature type="domain" description="Transposase IS116/IS110/IS902 C-terminal" evidence="3">
    <location>
        <begin position="206"/>
        <end position="289"/>
    </location>
</feature>
<dbReference type="GO" id="GO:0003677">
    <property type="term" value="F:DNA binding"/>
    <property type="evidence" value="ECO:0007669"/>
    <property type="project" value="InterPro"/>
</dbReference>
<dbReference type="InterPro" id="IPR002525">
    <property type="entry name" value="Transp_IS110-like_N"/>
</dbReference>
<evidence type="ECO:0000259" key="3">
    <source>
        <dbReference type="Pfam" id="PF02371"/>
    </source>
</evidence>
<dbReference type="AlphaFoldDB" id="A0A1W1UP75"/>
<dbReference type="PANTHER" id="PTHR33055">
    <property type="entry name" value="TRANSPOSASE FOR INSERTION SEQUENCE ELEMENT IS1111A"/>
    <property type="match status" value="1"/>
</dbReference>
<gene>
    <name evidence="4" type="ORF">SAMN00790413_04194</name>
</gene>
<dbReference type="RefSeq" id="WP_084046323.1">
    <property type="nucleotide sequence ID" value="NZ_FWWU01000006.1"/>
</dbReference>
<dbReference type="Pfam" id="PF02371">
    <property type="entry name" value="Transposase_20"/>
    <property type="match status" value="1"/>
</dbReference>
<feature type="compositionally biased region" description="Polar residues" evidence="1">
    <location>
        <begin position="339"/>
        <end position="348"/>
    </location>
</feature>
<dbReference type="EMBL" id="FWWU01000006">
    <property type="protein sequence ID" value="SMB82928.1"/>
    <property type="molecule type" value="Genomic_DNA"/>
</dbReference>
<dbReference type="OrthoDB" id="58413at2"/>
<dbReference type="GO" id="GO:0006313">
    <property type="term" value="P:DNA transposition"/>
    <property type="evidence" value="ECO:0007669"/>
    <property type="project" value="InterPro"/>
</dbReference>
<dbReference type="InterPro" id="IPR003346">
    <property type="entry name" value="Transposase_20"/>
</dbReference>
<feature type="region of interest" description="Disordered" evidence="1">
    <location>
        <begin position="328"/>
        <end position="348"/>
    </location>
</feature>
<feature type="domain" description="Transposase IS110-like N-terminal" evidence="2">
    <location>
        <begin position="4"/>
        <end position="159"/>
    </location>
</feature>
<name>A0A1W1UP75_9DEIO</name>
<dbReference type="InterPro" id="IPR047650">
    <property type="entry name" value="Transpos_IS110"/>
</dbReference>
<evidence type="ECO:0000313" key="5">
    <source>
        <dbReference type="Proteomes" id="UP000192582"/>
    </source>
</evidence>
<reference evidence="4 5" key="1">
    <citation type="submission" date="2017-04" db="EMBL/GenBank/DDBJ databases">
        <authorList>
            <person name="Afonso C.L."/>
            <person name="Miller P.J."/>
            <person name="Scott M.A."/>
            <person name="Spackman E."/>
            <person name="Goraichik I."/>
            <person name="Dimitrov K.M."/>
            <person name="Suarez D.L."/>
            <person name="Swayne D.E."/>
        </authorList>
    </citation>
    <scope>NUCLEOTIDE SEQUENCE [LARGE SCALE GENOMIC DNA]</scope>
    <source>
        <strain evidence="4 5">KR-140</strain>
    </source>
</reference>
<evidence type="ECO:0000313" key="4">
    <source>
        <dbReference type="EMBL" id="SMB82928.1"/>
    </source>
</evidence>
<keyword evidence="5" id="KW-1185">Reference proteome</keyword>
<protein>
    <submittedName>
        <fullName evidence="4">Transposase</fullName>
    </submittedName>
</protein>
<evidence type="ECO:0000259" key="2">
    <source>
        <dbReference type="Pfam" id="PF01548"/>
    </source>
</evidence>
<sequence length="348" mass="38109">MLVLGMDVGKRELYACLQQGSTSSPAILGRRGPVANTAGGWAQLTTWVEKQAKGDTVHMVMGATNVYWERPAHHFHFRRVSFQVSVVTPAQIKCFALLVLRRGKTAAMDAEIIAWYGLVMQSAVWTPLAQVRTELKQLTRERETVLARRTQENNHLIALKDMEHASLLALSLPQGRLELLQRQVDEIEAALNVLVQQDAHLAQQLKLLLSVPGFALILAITAIAETEGFAQLTTGKEISAAVGMVPAPQQSGACQGRGRIFKTGNARLRRMAYLSALGASKSHSRLRTYDRSLRETGKPAKVALIALVRKRLCTELAVVRSGKPYDDAFLRPHGGAGPTSPQDLTPAR</sequence>
<evidence type="ECO:0000256" key="1">
    <source>
        <dbReference type="SAM" id="MobiDB-lite"/>
    </source>
</evidence>
<dbReference type="PANTHER" id="PTHR33055:SF13">
    <property type="entry name" value="TRANSPOSASE"/>
    <property type="match status" value="1"/>
</dbReference>